<evidence type="ECO:0000313" key="2">
    <source>
        <dbReference type="EMBL" id="QHS96794.1"/>
    </source>
</evidence>
<dbReference type="AlphaFoldDB" id="A0A6C0BZ44"/>
<protein>
    <submittedName>
        <fullName evidence="2">Uncharacterized protein</fullName>
    </submittedName>
</protein>
<keyword evidence="1" id="KW-0472">Membrane</keyword>
<accession>A0A6C0BZ44</accession>
<keyword evidence="1" id="KW-0812">Transmembrane</keyword>
<sequence>MIQNILKSIHTKFGRYLVSVILGIGLASIFRKSCDNKDCLDFKGPHHLDIIQKIYKHNNECYSFEQASISCDKKKTHIEYE</sequence>
<organism evidence="2">
    <name type="scientific">viral metagenome</name>
    <dbReference type="NCBI Taxonomy" id="1070528"/>
    <lineage>
        <taxon>unclassified sequences</taxon>
        <taxon>metagenomes</taxon>
        <taxon>organismal metagenomes</taxon>
    </lineage>
</organism>
<keyword evidence="1" id="KW-1133">Transmembrane helix</keyword>
<evidence type="ECO:0000256" key="1">
    <source>
        <dbReference type="SAM" id="Phobius"/>
    </source>
</evidence>
<proteinExistence type="predicted"/>
<reference evidence="2" key="1">
    <citation type="journal article" date="2020" name="Nature">
        <title>Giant virus diversity and host interactions through global metagenomics.</title>
        <authorList>
            <person name="Schulz F."/>
            <person name="Roux S."/>
            <person name="Paez-Espino D."/>
            <person name="Jungbluth S."/>
            <person name="Walsh D.A."/>
            <person name="Denef V.J."/>
            <person name="McMahon K.D."/>
            <person name="Konstantinidis K.T."/>
            <person name="Eloe-Fadrosh E.A."/>
            <person name="Kyrpides N.C."/>
            <person name="Woyke T."/>
        </authorList>
    </citation>
    <scope>NUCLEOTIDE SEQUENCE</scope>
    <source>
        <strain evidence="2">GVMAG-M-3300020166-5</strain>
    </source>
</reference>
<dbReference type="EMBL" id="MN739279">
    <property type="protein sequence ID" value="QHS96794.1"/>
    <property type="molecule type" value="Genomic_DNA"/>
</dbReference>
<name>A0A6C0BZ44_9ZZZZ</name>
<feature type="transmembrane region" description="Helical" evidence="1">
    <location>
        <begin position="12"/>
        <end position="30"/>
    </location>
</feature>